<keyword evidence="1" id="KW-0175">Coiled coil</keyword>
<organism evidence="4 5">
    <name type="scientific">Bacteroides ovatus</name>
    <dbReference type="NCBI Taxonomy" id="28116"/>
    <lineage>
        <taxon>Bacteria</taxon>
        <taxon>Pseudomonadati</taxon>
        <taxon>Bacteroidota</taxon>
        <taxon>Bacteroidia</taxon>
        <taxon>Bacteroidales</taxon>
        <taxon>Bacteroidaceae</taxon>
        <taxon>Bacteroides</taxon>
    </lineage>
</organism>
<reference evidence="4 5" key="1">
    <citation type="submission" date="2018-08" db="EMBL/GenBank/DDBJ databases">
        <title>A genome reference for cultivated species of the human gut microbiota.</title>
        <authorList>
            <person name="Zou Y."/>
            <person name="Xue W."/>
            <person name="Luo G."/>
        </authorList>
    </citation>
    <scope>NUCLEOTIDE SEQUENCE [LARGE SCALE GENOMIC DNA]</scope>
    <source>
        <strain evidence="4 5">AM17-48</strain>
    </source>
</reference>
<comment type="caution">
    <text evidence="4">The sequence shown here is derived from an EMBL/GenBank/DDBJ whole genome shotgun (WGS) entry which is preliminary data.</text>
</comment>
<feature type="compositionally biased region" description="Acidic residues" evidence="2">
    <location>
        <begin position="1033"/>
        <end position="1044"/>
    </location>
</feature>
<feature type="coiled-coil region" evidence="1">
    <location>
        <begin position="500"/>
        <end position="768"/>
    </location>
</feature>
<dbReference type="EMBL" id="QRJR01000002">
    <property type="protein sequence ID" value="RHH52280.1"/>
    <property type="molecule type" value="Genomic_DNA"/>
</dbReference>
<dbReference type="Proteomes" id="UP000283329">
    <property type="component" value="Unassembled WGS sequence"/>
</dbReference>
<evidence type="ECO:0000256" key="2">
    <source>
        <dbReference type="SAM" id="MobiDB-lite"/>
    </source>
</evidence>
<evidence type="ECO:0000313" key="5">
    <source>
        <dbReference type="Proteomes" id="UP000283329"/>
    </source>
</evidence>
<evidence type="ECO:0000256" key="3">
    <source>
        <dbReference type="SAM" id="Phobius"/>
    </source>
</evidence>
<accession>A0A414X9U5</accession>
<keyword evidence="3" id="KW-0472">Membrane</keyword>
<dbReference type="RefSeq" id="WP_118299319.1">
    <property type="nucleotide sequence ID" value="NZ_QRJR01000002.1"/>
</dbReference>
<feature type="transmembrane region" description="Helical" evidence="3">
    <location>
        <begin position="1122"/>
        <end position="1143"/>
    </location>
</feature>
<evidence type="ECO:0000313" key="4">
    <source>
        <dbReference type="EMBL" id="RHH52280.1"/>
    </source>
</evidence>
<sequence length="1274" mass="142849">MNELKITDVVDQKAFDQLEKLKSELDSTLAAYKKAGDAMAEGLKIKPGPYSELISKAKDYYAAIEKVYTLEDKIKRIQEEQKNVLLNLNAEVQKRVKAILDEVAANDNLKKTISTTNTARQQSSSLINKEAAEIEKVNTAKREAYQVDQESLRIADSILGTRQQNIVRLNQLNKELKAVAASQKDLEEKEKKGLITSSEVGKQRLELVSHERDLKQSKQELNRILVNEEKTIQSSEGSYQQLSLQLERMKIAYKQMNDEEAKSTGGKKLATEIQQLDTYLKEASASMGEHQRKVGQYENAAKGLRTEYRNMIEEIALLTLQYRTLTAEEQKSASGKELQQKIDEMIQKASTLKDAMADVQDSVSKGASDTFAFDAISQGIDTIVSSMGAATGAAHLLGISDKELEEIQTDLQAAFVISNSIIRIQTGLQKQSSLMKGVAAIQEAALTKATNLNTAARGKNIIVTKAAIVAQAAFNLVAKANPYVLLAMALVTVVGALALYAKGTADASEEQKRLNEYEKEYREYLGYKSRTLIQVNDENIKGLQRELEIAKSRKASLSETRALEDEIYKERLIRNNKLLGFYSEEVRNIDQNKDKLEQYKDQLNRVYQAIRDGYKEVSIDLNLNGKISKKEVQDAKDLLQQKIDETEEKIQIGVELVTENKDLKSEQARIRNQRIEENKQIADKEKSLIRKAEDEKVQLIGDGFTRQRLQTAASFQRRIEDLKQQLKTESNLTVKGRQAINEQIKALEQQQAKNLEDINRKQQQAELEEYRRTQDVAISIQEEGVEKKLMIAQVEYERQVQDLQNLIVNDDTLTEKQVAALYDRITLLGKQFQKEKAQIIIDENNRLAEAEISNLSTSALNEQNILDKKYKEGKISRENYEKESLAITAKYSKEAIRLQIAQAEAELAELDVNSERAKELQDAIDNLKTQLDNLNIGTFDEKDKAIAKFTNALQNMQSVAQDSLGDTADIFSAFTDIINKFVESGVSNFGKFWEELDPTEKASMILQATAQLMNGITSIMTSAFDTRIEQIEEEQEKNEEAGEEEKERIEDLVNSGVITKEEGESRKRAADKATADKNKELEKQKAELEQRQAKWQKANSIVQTTIATSLAIMQAFAQAGPIAGPILAAVIAAMGAAQIAIIASQSVPKYAKGTDNHPGGLAIVGDGGRQEVIETDNGAYITPSVPTLVDLPKRAKVIPDLIDYRKMVLHSDALMLDRQMRSGDNGEPIIVNVNNNVGRLEQKFEDITGETKKIVKYLKKGTNLADWKRSERKI</sequence>
<name>A0A414X9U5_BACOV</name>
<keyword evidence="3" id="KW-1133">Transmembrane helix</keyword>
<feature type="region of interest" description="Disordered" evidence="2">
    <location>
        <begin position="1033"/>
        <end position="1085"/>
    </location>
</feature>
<feature type="coiled-coil region" evidence="1">
    <location>
        <begin position="169"/>
        <end position="355"/>
    </location>
</feature>
<proteinExistence type="predicted"/>
<keyword evidence="3" id="KW-0812">Transmembrane</keyword>
<evidence type="ECO:0000256" key="1">
    <source>
        <dbReference type="SAM" id="Coils"/>
    </source>
</evidence>
<evidence type="ECO:0008006" key="6">
    <source>
        <dbReference type="Google" id="ProtNLM"/>
    </source>
</evidence>
<protein>
    <recommendedName>
        <fullName evidence="6">Phage tail tape measure protein</fullName>
    </recommendedName>
</protein>
<gene>
    <name evidence="4" type="ORF">DW206_04070</name>
</gene>
<dbReference type="AlphaFoldDB" id="A0A414X9U5"/>
<feature type="compositionally biased region" description="Basic and acidic residues" evidence="2">
    <location>
        <begin position="1059"/>
        <end position="1085"/>
    </location>
</feature>
<feature type="coiled-coil region" evidence="1">
    <location>
        <begin position="893"/>
        <end position="937"/>
    </location>
</feature>